<dbReference type="InterPro" id="IPR001268">
    <property type="entry name" value="NADH_UbQ_OxRdtase_30kDa_su"/>
</dbReference>
<dbReference type="GO" id="GO:0008137">
    <property type="term" value="F:NADH dehydrogenase (ubiquinone) activity"/>
    <property type="evidence" value="ECO:0007669"/>
    <property type="project" value="InterPro"/>
</dbReference>
<gene>
    <name evidence="11" type="primary">hycE</name>
    <name evidence="12" type="ORF">ENT92_02530</name>
    <name evidence="11" type="ORF">ENU14_03405</name>
</gene>
<organism evidence="11">
    <name type="scientific">Staphylothermus marinus</name>
    <dbReference type="NCBI Taxonomy" id="2280"/>
    <lineage>
        <taxon>Archaea</taxon>
        <taxon>Thermoproteota</taxon>
        <taxon>Thermoprotei</taxon>
        <taxon>Desulfurococcales</taxon>
        <taxon>Desulfurococcaceae</taxon>
        <taxon>Staphylothermus</taxon>
    </lineage>
</organism>
<dbReference type="GO" id="GO:0016651">
    <property type="term" value="F:oxidoreductase activity, acting on NAD(P)H"/>
    <property type="evidence" value="ECO:0007669"/>
    <property type="project" value="InterPro"/>
</dbReference>
<proteinExistence type="predicted"/>
<keyword evidence="3 8" id="KW-0479">Metal-binding</keyword>
<dbReference type="Gene3D" id="3.30.460.80">
    <property type="entry name" value="NADH:ubiquinone oxidoreductase, 30kDa subunit"/>
    <property type="match status" value="1"/>
</dbReference>
<evidence type="ECO:0000256" key="7">
    <source>
        <dbReference type="ARBA" id="ARBA00023027"/>
    </source>
</evidence>
<keyword evidence="8" id="KW-0533">Nickel</keyword>
<evidence type="ECO:0000256" key="8">
    <source>
        <dbReference type="PIRSR" id="PIRSR601501-1"/>
    </source>
</evidence>
<dbReference type="GO" id="GO:0051287">
    <property type="term" value="F:NAD binding"/>
    <property type="evidence" value="ECO:0007669"/>
    <property type="project" value="InterPro"/>
</dbReference>
<dbReference type="GO" id="GO:0048038">
    <property type="term" value="F:quinone binding"/>
    <property type="evidence" value="ECO:0007669"/>
    <property type="project" value="InterPro"/>
</dbReference>
<keyword evidence="7" id="KW-0520">NAD</keyword>
<dbReference type="Pfam" id="PF00346">
    <property type="entry name" value="Complex1_49kDa"/>
    <property type="match status" value="1"/>
</dbReference>
<dbReference type="SUPFAM" id="SSF56762">
    <property type="entry name" value="HydB/Nqo4-like"/>
    <property type="match status" value="1"/>
</dbReference>
<dbReference type="FunFam" id="1.10.645.10:FF:000004">
    <property type="entry name" value="Hydrogenase 3, large subunit"/>
    <property type="match status" value="1"/>
</dbReference>
<dbReference type="InterPro" id="IPR001135">
    <property type="entry name" value="NADH_Q_OxRdtase_suD"/>
</dbReference>
<evidence type="ECO:0000256" key="5">
    <source>
        <dbReference type="ARBA" id="ARBA00023004"/>
    </source>
</evidence>
<dbReference type="InterPro" id="IPR001501">
    <property type="entry name" value="Ni-dep_hyd_lsu"/>
</dbReference>
<comment type="caution">
    <text evidence="11">The sequence shown here is derived from an EMBL/GenBank/DDBJ whole genome shotgun (WGS) entry which is preliminary data.</text>
</comment>
<comment type="cofactor">
    <cofactor evidence="8">
        <name>Ni(2+)</name>
        <dbReference type="ChEBI" id="CHEBI:49786"/>
    </cofactor>
</comment>
<dbReference type="InterPro" id="IPR052197">
    <property type="entry name" value="ComplexI_49kDa-like"/>
</dbReference>
<feature type="domain" description="NADH:ubiquinone oxidoreductase 30kDa subunit" evidence="9">
    <location>
        <begin position="34"/>
        <end position="153"/>
    </location>
</feature>
<dbReference type="SUPFAM" id="SSF143243">
    <property type="entry name" value="Nqo5-like"/>
    <property type="match status" value="1"/>
</dbReference>
<dbReference type="GO" id="GO:0016151">
    <property type="term" value="F:nickel cation binding"/>
    <property type="evidence" value="ECO:0007669"/>
    <property type="project" value="InterPro"/>
</dbReference>
<dbReference type="EMBL" id="DTBJ01000023">
    <property type="protein sequence ID" value="HGM58619.1"/>
    <property type="molecule type" value="Genomic_DNA"/>
</dbReference>
<feature type="binding site" evidence="8">
    <location>
        <position position="488"/>
    </location>
    <ligand>
        <name>Mg(2+)</name>
        <dbReference type="ChEBI" id="CHEBI:18420"/>
    </ligand>
</feature>
<evidence type="ECO:0000259" key="9">
    <source>
        <dbReference type="Pfam" id="PF00329"/>
    </source>
</evidence>
<comment type="cofactor">
    <cofactor evidence="8">
        <name>Fe cation</name>
        <dbReference type="ChEBI" id="CHEBI:24875"/>
    </cofactor>
</comment>
<dbReference type="PROSITE" id="PS00535">
    <property type="entry name" value="COMPLEX1_49K"/>
    <property type="match status" value="1"/>
</dbReference>
<evidence type="ECO:0000256" key="1">
    <source>
        <dbReference type="ARBA" id="ARBA00001966"/>
    </source>
</evidence>
<dbReference type="InterPro" id="IPR014029">
    <property type="entry name" value="NADH_UbQ_OxRdtase_49kDa_CS"/>
</dbReference>
<protein>
    <submittedName>
        <fullName evidence="11">Hydrogenase large subunit</fullName>
    </submittedName>
</protein>
<evidence type="ECO:0000256" key="6">
    <source>
        <dbReference type="ARBA" id="ARBA00023014"/>
    </source>
</evidence>
<keyword evidence="6" id="KW-0411">Iron-sulfur</keyword>
<feature type="binding site" evidence="8">
    <location>
        <position position="212"/>
    </location>
    <ligand>
        <name>Mg(2+)</name>
        <dbReference type="ChEBI" id="CHEBI:18420"/>
    </ligand>
</feature>
<dbReference type="Pfam" id="PF00329">
    <property type="entry name" value="Complex1_30kDa"/>
    <property type="match status" value="1"/>
</dbReference>
<evidence type="ECO:0000313" key="11">
    <source>
        <dbReference type="EMBL" id="HGM58619.1"/>
    </source>
</evidence>
<evidence type="ECO:0000313" key="12">
    <source>
        <dbReference type="EMBL" id="HGU65077.1"/>
    </source>
</evidence>
<feature type="binding site" evidence="8">
    <location>
        <position position="235"/>
    </location>
    <ligand>
        <name>Ni(2+)</name>
        <dbReference type="ChEBI" id="CHEBI:49786"/>
    </ligand>
</feature>
<feature type="binding site" evidence="8">
    <location>
        <position position="232"/>
    </location>
    <ligand>
        <name>Ni(2+)</name>
        <dbReference type="ChEBI" id="CHEBI:49786"/>
    </ligand>
</feature>
<keyword evidence="2" id="KW-0004">4Fe-4S</keyword>
<feature type="binding site" evidence="8">
    <location>
        <position position="524"/>
    </location>
    <ligand>
        <name>Fe cation</name>
        <dbReference type="ChEBI" id="CHEBI:24875"/>
    </ligand>
</feature>
<dbReference type="Pfam" id="PF00374">
    <property type="entry name" value="NiFeSe_Hases"/>
    <property type="match status" value="1"/>
</dbReference>
<dbReference type="EMBL" id="DTAN01000100">
    <property type="protein sequence ID" value="HGU65077.1"/>
    <property type="molecule type" value="Genomic_DNA"/>
</dbReference>
<keyword evidence="5 8" id="KW-0408">Iron</keyword>
<dbReference type="GO" id="GO:0051539">
    <property type="term" value="F:4 iron, 4 sulfur cluster binding"/>
    <property type="evidence" value="ECO:0007669"/>
    <property type="project" value="UniProtKB-KW"/>
</dbReference>
<comment type="cofactor">
    <cofactor evidence="1">
        <name>[4Fe-4S] cluster</name>
        <dbReference type="ChEBI" id="CHEBI:49883"/>
    </cofactor>
</comment>
<reference evidence="11" key="1">
    <citation type="journal article" date="2020" name="mSystems">
        <title>Genome- and Community-Level Interaction Insights into Carbon Utilization and Element Cycling Functions of Hydrothermarchaeota in Hydrothermal Sediment.</title>
        <authorList>
            <person name="Zhou Z."/>
            <person name="Liu Y."/>
            <person name="Xu W."/>
            <person name="Pan J."/>
            <person name="Luo Z.H."/>
            <person name="Li M."/>
        </authorList>
    </citation>
    <scope>NUCLEOTIDE SEQUENCE [LARGE SCALE GENOMIC DNA]</scope>
    <source>
        <strain evidence="12">SpSt-622</strain>
        <strain evidence="11">SpSt-642</strain>
    </source>
</reference>
<feature type="binding site" evidence="8">
    <location>
        <position position="235"/>
    </location>
    <ligand>
        <name>Fe cation</name>
        <dbReference type="ChEBI" id="CHEBI:24875"/>
    </ligand>
</feature>
<dbReference type="PANTHER" id="PTHR43485">
    <property type="entry name" value="HYDROGENASE-4 COMPONENT G"/>
    <property type="match status" value="1"/>
</dbReference>
<name>A0A7C4H5S7_STAMA</name>
<dbReference type="AlphaFoldDB" id="A0A7C4H5S7"/>
<keyword evidence="8" id="KW-0460">Magnesium</keyword>
<dbReference type="InterPro" id="IPR037232">
    <property type="entry name" value="NADH_quin_OxRdtase_su_C/D-like"/>
</dbReference>
<dbReference type="InterPro" id="IPR029014">
    <property type="entry name" value="NiFe-Hase_large"/>
</dbReference>
<accession>A0A7C4H5S7</accession>
<evidence type="ECO:0000259" key="10">
    <source>
        <dbReference type="Pfam" id="PF00346"/>
    </source>
</evidence>
<feature type="binding site" evidence="8">
    <location>
        <position position="521"/>
    </location>
    <ligand>
        <name>Ni(2+)</name>
        <dbReference type="ChEBI" id="CHEBI:49786"/>
    </ligand>
</feature>
<evidence type="ECO:0000256" key="4">
    <source>
        <dbReference type="ARBA" id="ARBA00023002"/>
    </source>
</evidence>
<sequence>MLNSSNKTNILEKYREIAESYKGSFSYIKDTVLITVDKNALRDIAETIYWKMDCYHRTCVGVDETPLNGYLALYHIFGDDKNGLNIIVKTITELKNPVIPSIRDIVPAADWCELEAHDLLGIVFENRDLYRLVLPPYWPRDIYPLRKNIPYNYRPEVVYSSERISESTETAVVPIGPYHPALHEPEYFELFVEGEKIVDVKYRGFHVHRGIEKLGESRTTYQQINFLAERICGICGFVHAVCYSQAVEKAANIHVPERARFIRSIALEIERLHSHLLWIGVAAHILGYDTGFMHSWRIRESIMLIAELLTGSRKTYGINLIGGVRRDIDENKIKKVLETLDYVEKDFKKLIDIITSVPEITRRIKDTGVLPKEDARKLSVVGPVARASGLDRDIRRDLPYAAYEYVDFNVPVYDSGDNLARFKVRVDEVFESISIIRQLLSNLPKGPVLNNEFEIPEYKIGVSLVEAPRGEDVHFVITGRGKPYRWRVRAPTYNNIPALKVMLQGCTLADAPLTIASIDPCFSCTDRIVIIDEKGFRRSILLNPFNRKCDLK</sequence>
<feature type="domain" description="NADH-quinone oxidoreductase subunit D" evidence="10">
    <location>
        <begin position="286"/>
        <end position="454"/>
    </location>
</feature>
<keyword evidence="4" id="KW-0560">Oxidoreductase</keyword>
<evidence type="ECO:0000256" key="3">
    <source>
        <dbReference type="ARBA" id="ARBA00022723"/>
    </source>
</evidence>
<dbReference type="Gene3D" id="1.10.645.10">
    <property type="entry name" value="Cytochrome-c3 Hydrogenase, chain B"/>
    <property type="match status" value="1"/>
</dbReference>
<dbReference type="PANTHER" id="PTHR43485:SF1">
    <property type="entry name" value="FORMATE HYDROGENLYASE SUBUNIT 5-RELATED"/>
    <property type="match status" value="1"/>
</dbReference>
<evidence type="ECO:0000256" key="2">
    <source>
        <dbReference type="ARBA" id="ARBA00022485"/>
    </source>
</evidence>